<dbReference type="AlphaFoldDB" id="A0A317ZGY0"/>
<dbReference type="InParanoid" id="A0A317ZGY0"/>
<proteinExistence type="inferred from homology"/>
<organism evidence="6 7">
    <name type="scientific">Coraliomargarita sinensis</name>
    <dbReference type="NCBI Taxonomy" id="2174842"/>
    <lineage>
        <taxon>Bacteria</taxon>
        <taxon>Pseudomonadati</taxon>
        <taxon>Verrucomicrobiota</taxon>
        <taxon>Opitutia</taxon>
        <taxon>Puniceicoccales</taxon>
        <taxon>Coraliomargaritaceae</taxon>
        <taxon>Coraliomargarita</taxon>
    </lineage>
</organism>
<dbReference type="SUPFAM" id="SSF53649">
    <property type="entry name" value="Alkaline phosphatase-like"/>
    <property type="match status" value="1"/>
</dbReference>
<dbReference type="EMBL" id="QHJQ01000005">
    <property type="protein sequence ID" value="PXA04172.1"/>
    <property type="molecule type" value="Genomic_DNA"/>
</dbReference>
<dbReference type="Gene3D" id="3.30.1120.10">
    <property type="match status" value="1"/>
</dbReference>
<dbReference type="Proteomes" id="UP000247099">
    <property type="component" value="Unassembled WGS sequence"/>
</dbReference>
<dbReference type="Pfam" id="PF00884">
    <property type="entry name" value="Sulfatase"/>
    <property type="match status" value="1"/>
</dbReference>
<evidence type="ECO:0000259" key="5">
    <source>
        <dbReference type="Pfam" id="PF00884"/>
    </source>
</evidence>
<accession>A0A317ZGY0</accession>
<dbReference type="InterPro" id="IPR000917">
    <property type="entry name" value="Sulfatase_N"/>
</dbReference>
<evidence type="ECO:0000313" key="7">
    <source>
        <dbReference type="Proteomes" id="UP000247099"/>
    </source>
</evidence>
<dbReference type="OrthoDB" id="974590at2"/>
<feature type="domain" description="Sulfatase N-terminal" evidence="5">
    <location>
        <begin position="32"/>
        <end position="322"/>
    </location>
</feature>
<dbReference type="GO" id="GO:0004065">
    <property type="term" value="F:arylsulfatase activity"/>
    <property type="evidence" value="ECO:0007669"/>
    <property type="project" value="TreeGrafter"/>
</dbReference>
<keyword evidence="4" id="KW-0106">Calcium</keyword>
<dbReference type="PANTHER" id="PTHR42693:SF53">
    <property type="entry name" value="ENDO-4-O-SULFATASE"/>
    <property type="match status" value="1"/>
</dbReference>
<evidence type="ECO:0000256" key="1">
    <source>
        <dbReference type="ARBA" id="ARBA00008779"/>
    </source>
</evidence>
<dbReference type="GO" id="GO:0046872">
    <property type="term" value="F:metal ion binding"/>
    <property type="evidence" value="ECO:0007669"/>
    <property type="project" value="UniProtKB-KW"/>
</dbReference>
<dbReference type="PROSITE" id="PS00523">
    <property type="entry name" value="SULFATASE_1"/>
    <property type="match status" value="1"/>
</dbReference>
<dbReference type="PANTHER" id="PTHR42693">
    <property type="entry name" value="ARYLSULFATASE FAMILY MEMBER"/>
    <property type="match status" value="1"/>
</dbReference>
<evidence type="ECO:0000256" key="2">
    <source>
        <dbReference type="ARBA" id="ARBA00022723"/>
    </source>
</evidence>
<keyword evidence="2" id="KW-0479">Metal-binding</keyword>
<comment type="similarity">
    <text evidence="1">Belongs to the sulfatase family.</text>
</comment>
<name>A0A317ZGY0_9BACT</name>
<sequence length="475" mass="52949">MKTYLAATLGILIALSQISCTHSRTTAEKDRPNIILVMADDQGWGDAGYNGHPFVQTPAMDAMAKEGFVFDRFHAAAPVCSPTRASVLTGRHPIRTNVANYGHYLRPQEQTLAEILQSAGYKTGIFGKLHVGSAQPNTPCNPGGMGFDEWDIGLNFFDNDPYLSRNGTVEHYEGKGSVVLMDEALAFIERYKDGPDPLFAVIWFPSPHYPHAEVPDGPKLYEGKKHAGYFREITLLDEQLGRLRSELRQLGVAKNTILWYCSDNGGLLAESSGGRAKKGSIYEGGLRVPSIVEWPGQQLTGRSALPSSTNDLMPTLLSMAGVDARLRHPLDGIDISPSFDGSMVQRSKPMGFWHDFKDGDLTRSDQILKAIMEKQKAGVPRPHDPPRLLKDVNEFPDYPEEFSPGHAAWLDWPWKLHRIEGTTYELYNLESDPGEQTDLSDEEALQQHLEDMQQKLLNWQKSVVMSLNGEDYNSY</sequence>
<protein>
    <submittedName>
        <fullName evidence="6">N-acetylgalactosamine 6-sulfate sulfatase</fullName>
    </submittedName>
</protein>
<evidence type="ECO:0000313" key="6">
    <source>
        <dbReference type="EMBL" id="PXA04172.1"/>
    </source>
</evidence>
<comment type="caution">
    <text evidence="6">The sequence shown here is derived from an EMBL/GenBank/DDBJ whole genome shotgun (WGS) entry which is preliminary data.</text>
</comment>
<keyword evidence="7" id="KW-1185">Reference proteome</keyword>
<dbReference type="RefSeq" id="WP_110131120.1">
    <property type="nucleotide sequence ID" value="NZ_QHJQ01000005.1"/>
</dbReference>
<dbReference type="InterPro" id="IPR017850">
    <property type="entry name" value="Alkaline_phosphatase_core_sf"/>
</dbReference>
<dbReference type="InterPro" id="IPR050738">
    <property type="entry name" value="Sulfatase"/>
</dbReference>
<gene>
    <name evidence="6" type="ORF">DDZ13_09035</name>
</gene>
<evidence type="ECO:0000256" key="3">
    <source>
        <dbReference type="ARBA" id="ARBA00022801"/>
    </source>
</evidence>
<reference evidence="6 7" key="1">
    <citation type="submission" date="2018-05" db="EMBL/GenBank/DDBJ databases">
        <title>Coraliomargarita sinensis sp. nov., isolated from a marine solar saltern.</title>
        <authorList>
            <person name="Zhou L.Y."/>
        </authorList>
    </citation>
    <scope>NUCLEOTIDE SEQUENCE [LARGE SCALE GENOMIC DNA]</scope>
    <source>
        <strain evidence="6 7">WN38</strain>
    </source>
</reference>
<keyword evidence="3" id="KW-0378">Hydrolase</keyword>
<dbReference type="Gene3D" id="3.40.720.10">
    <property type="entry name" value="Alkaline Phosphatase, subunit A"/>
    <property type="match status" value="1"/>
</dbReference>
<evidence type="ECO:0000256" key="4">
    <source>
        <dbReference type="ARBA" id="ARBA00022837"/>
    </source>
</evidence>
<dbReference type="InterPro" id="IPR024607">
    <property type="entry name" value="Sulfatase_CS"/>
</dbReference>